<keyword evidence="4" id="KW-0539">Nucleus</keyword>
<dbReference type="InterPro" id="IPR023262">
    <property type="entry name" value="AROS"/>
</dbReference>
<evidence type="ECO:0000256" key="1">
    <source>
        <dbReference type="ARBA" id="ARBA00004604"/>
    </source>
</evidence>
<reference evidence="7" key="1">
    <citation type="submission" date="2025-08" db="UniProtKB">
        <authorList>
            <consortium name="Ensembl"/>
        </authorList>
    </citation>
    <scope>IDENTIFICATION</scope>
</reference>
<evidence type="ECO:0000313" key="8">
    <source>
        <dbReference type="Proteomes" id="UP000694700"/>
    </source>
</evidence>
<dbReference type="GO" id="GO:0005730">
    <property type="term" value="C:nucleolus"/>
    <property type="evidence" value="ECO:0007669"/>
    <property type="project" value="UniProtKB-SubCell"/>
</dbReference>
<dbReference type="PANTHER" id="PTHR31454:SF2">
    <property type="entry name" value="ACTIVE REGULATOR OF SIRT1"/>
    <property type="match status" value="1"/>
</dbReference>
<feature type="compositionally biased region" description="Basic and acidic residues" evidence="6">
    <location>
        <begin position="51"/>
        <end position="67"/>
    </location>
</feature>
<name>A0A8C1EE47_CYPCA</name>
<protein>
    <recommendedName>
        <fullName evidence="3">Active regulator of SIRT1</fullName>
    </recommendedName>
    <alternativeName>
        <fullName evidence="5">40S ribosomal protein S19-binding protein 1</fullName>
    </alternativeName>
</protein>
<feature type="compositionally biased region" description="Basic and acidic residues" evidence="6">
    <location>
        <begin position="29"/>
        <end position="39"/>
    </location>
</feature>
<evidence type="ECO:0000313" key="7">
    <source>
        <dbReference type="Ensembl" id="ENSCCRP00015080559.1"/>
    </source>
</evidence>
<feature type="region of interest" description="Disordered" evidence="6">
    <location>
        <begin position="29"/>
        <end position="67"/>
    </location>
</feature>
<sequence>MFLFSSDEYRKKQKKSQLKSNVEYFLASDHKTQSRDTRKIVQQHSGRRSCHRPDPPASKPEEESVFTEKDFQKFQKEYFSNL</sequence>
<evidence type="ECO:0000256" key="6">
    <source>
        <dbReference type="SAM" id="MobiDB-lite"/>
    </source>
</evidence>
<evidence type="ECO:0000256" key="3">
    <source>
        <dbReference type="ARBA" id="ARBA00016855"/>
    </source>
</evidence>
<accession>A0A8C1EE47</accession>
<comment type="similarity">
    <text evidence="2">Belongs to the AROS family.</text>
</comment>
<organism evidence="7 8">
    <name type="scientific">Cyprinus carpio</name>
    <name type="common">Common carp</name>
    <dbReference type="NCBI Taxonomy" id="7962"/>
    <lineage>
        <taxon>Eukaryota</taxon>
        <taxon>Metazoa</taxon>
        <taxon>Chordata</taxon>
        <taxon>Craniata</taxon>
        <taxon>Vertebrata</taxon>
        <taxon>Euteleostomi</taxon>
        <taxon>Actinopterygii</taxon>
        <taxon>Neopterygii</taxon>
        <taxon>Teleostei</taxon>
        <taxon>Ostariophysi</taxon>
        <taxon>Cypriniformes</taxon>
        <taxon>Cyprinidae</taxon>
        <taxon>Cyprininae</taxon>
        <taxon>Cyprinus</taxon>
    </lineage>
</organism>
<dbReference type="Pfam" id="PF15684">
    <property type="entry name" value="AROS"/>
    <property type="match status" value="1"/>
</dbReference>
<comment type="subcellular location">
    <subcellularLocation>
        <location evidence="1">Nucleus</location>
        <location evidence="1">Nucleolus</location>
    </subcellularLocation>
</comment>
<dbReference type="GO" id="GO:0019899">
    <property type="term" value="F:enzyme binding"/>
    <property type="evidence" value="ECO:0007669"/>
    <property type="project" value="TreeGrafter"/>
</dbReference>
<proteinExistence type="inferred from homology"/>
<dbReference type="PANTHER" id="PTHR31454">
    <property type="entry name" value="ACTIVE REGULATOR OF SIRT1"/>
    <property type="match status" value="1"/>
</dbReference>
<dbReference type="Ensembl" id="ENSCCRT00015083199.1">
    <property type="protein sequence ID" value="ENSCCRP00015080559.1"/>
    <property type="gene ID" value="ENSCCRG00015032603.1"/>
</dbReference>
<dbReference type="Proteomes" id="UP000694700">
    <property type="component" value="Unplaced"/>
</dbReference>
<dbReference type="AlphaFoldDB" id="A0A8C1EE47"/>
<evidence type="ECO:0000256" key="5">
    <source>
        <dbReference type="ARBA" id="ARBA00032748"/>
    </source>
</evidence>
<evidence type="ECO:0000256" key="2">
    <source>
        <dbReference type="ARBA" id="ARBA00007318"/>
    </source>
</evidence>
<evidence type="ECO:0000256" key="4">
    <source>
        <dbReference type="ARBA" id="ARBA00023242"/>
    </source>
</evidence>